<keyword evidence="6" id="KW-0677">Repeat</keyword>
<dbReference type="STRING" id="137246.A0A401RTF4"/>
<dbReference type="Gene3D" id="2.10.25.10">
    <property type="entry name" value="Laminin"/>
    <property type="match status" value="1"/>
</dbReference>
<keyword evidence="8 11" id="KW-0472">Membrane</keyword>
<feature type="domain" description="EGF-like" evidence="12">
    <location>
        <begin position="9"/>
        <end position="47"/>
    </location>
</feature>
<dbReference type="InterPro" id="IPR001881">
    <property type="entry name" value="EGF-like_Ca-bd_dom"/>
</dbReference>
<dbReference type="InterPro" id="IPR000203">
    <property type="entry name" value="GPS"/>
</dbReference>
<dbReference type="PROSITE" id="PS00010">
    <property type="entry name" value="ASX_HYDROXYL"/>
    <property type="match status" value="1"/>
</dbReference>
<dbReference type="PROSITE" id="PS50261">
    <property type="entry name" value="G_PROTEIN_RECEP_F2_4"/>
    <property type="match status" value="1"/>
</dbReference>
<dbReference type="FunFam" id="2.10.25.10:FF:000038">
    <property type="entry name" value="Fibrillin 2"/>
    <property type="match status" value="1"/>
</dbReference>
<dbReference type="Gene3D" id="2.60.220.50">
    <property type="match status" value="1"/>
</dbReference>
<gene>
    <name evidence="15" type="ORF">chiPu_0019907</name>
</gene>
<dbReference type="SUPFAM" id="SSF57196">
    <property type="entry name" value="EGF/Laminin"/>
    <property type="match status" value="1"/>
</dbReference>
<evidence type="ECO:0000256" key="2">
    <source>
        <dbReference type="ARBA" id="ARBA00022475"/>
    </source>
</evidence>
<comment type="caution">
    <text evidence="15">The sequence shown here is derived from an EMBL/GenBank/DDBJ whole genome shotgun (WGS) entry which is preliminary data.</text>
</comment>
<protein>
    <recommendedName>
        <fullName evidence="17">Adhesion G protein-coupled receptor L4</fullName>
    </recommendedName>
</protein>
<evidence type="ECO:0000256" key="6">
    <source>
        <dbReference type="ARBA" id="ARBA00022737"/>
    </source>
</evidence>
<proteinExistence type="predicted"/>
<reference evidence="15 16" key="1">
    <citation type="journal article" date="2018" name="Nat. Ecol. Evol.">
        <title>Shark genomes provide insights into elasmobranch evolution and the origin of vertebrates.</title>
        <authorList>
            <person name="Hara Y"/>
            <person name="Yamaguchi K"/>
            <person name="Onimaru K"/>
            <person name="Kadota M"/>
            <person name="Koyanagi M"/>
            <person name="Keeley SD"/>
            <person name="Tatsumi K"/>
            <person name="Tanaka K"/>
            <person name="Motone F"/>
            <person name="Kageyama Y"/>
            <person name="Nozu R"/>
            <person name="Adachi N"/>
            <person name="Nishimura O"/>
            <person name="Nakagawa R"/>
            <person name="Tanegashima C"/>
            <person name="Kiyatake I"/>
            <person name="Matsumoto R"/>
            <person name="Murakumo K"/>
            <person name="Nishida K"/>
            <person name="Terakita A"/>
            <person name="Kuratani S"/>
            <person name="Sato K"/>
            <person name="Hyodo S Kuraku.S."/>
        </authorList>
    </citation>
    <scope>NUCLEOTIDE SEQUENCE [LARGE SCALE GENOMIC DNA]</scope>
</reference>
<evidence type="ECO:0008006" key="17">
    <source>
        <dbReference type="Google" id="ProtNLM"/>
    </source>
</evidence>
<feature type="domain" description="GAIN-B" evidence="13">
    <location>
        <begin position="193"/>
        <end position="370"/>
    </location>
</feature>
<dbReference type="Pfam" id="PF00002">
    <property type="entry name" value="7tm_2"/>
    <property type="match status" value="2"/>
</dbReference>
<dbReference type="InterPro" id="IPR017983">
    <property type="entry name" value="GPCR_2_secretin-like_CS"/>
</dbReference>
<accession>A0A401RTF4</accession>
<dbReference type="Gene3D" id="1.20.1070.10">
    <property type="entry name" value="Rhodopsin 7-helix transmembrane proteins"/>
    <property type="match status" value="2"/>
</dbReference>
<evidence type="ECO:0000259" key="12">
    <source>
        <dbReference type="PROSITE" id="PS50026"/>
    </source>
</evidence>
<dbReference type="InterPro" id="IPR057244">
    <property type="entry name" value="GAIN_B"/>
</dbReference>
<evidence type="ECO:0000256" key="8">
    <source>
        <dbReference type="ARBA" id="ARBA00023136"/>
    </source>
</evidence>
<dbReference type="GO" id="GO:0004930">
    <property type="term" value="F:G protein-coupled receptor activity"/>
    <property type="evidence" value="ECO:0007669"/>
    <property type="project" value="InterPro"/>
</dbReference>
<evidence type="ECO:0000256" key="5">
    <source>
        <dbReference type="ARBA" id="ARBA00022729"/>
    </source>
</evidence>
<dbReference type="InterPro" id="IPR000832">
    <property type="entry name" value="GPCR_2_secretin-like"/>
</dbReference>
<dbReference type="GO" id="GO:0005509">
    <property type="term" value="F:calcium ion binding"/>
    <property type="evidence" value="ECO:0007669"/>
    <property type="project" value="InterPro"/>
</dbReference>
<dbReference type="InterPro" id="IPR032471">
    <property type="entry name" value="AGRL2-4_GAIN_subdom_A"/>
</dbReference>
<dbReference type="PROSITE" id="PS50221">
    <property type="entry name" value="GAIN_B"/>
    <property type="match status" value="1"/>
</dbReference>
<evidence type="ECO:0000256" key="9">
    <source>
        <dbReference type="ARBA" id="ARBA00023157"/>
    </source>
</evidence>
<dbReference type="AlphaFoldDB" id="A0A401RTF4"/>
<comment type="caution">
    <text evidence="10">Lacks conserved residue(s) required for the propagation of feature annotation.</text>
</comment>
<name>A0A401RTF4_CHIPU</name>
<keyword evidence="4 11" id="KW-0812">Transmembrane</keyword>
<evidence type="ECO:0000256" key="10">
    <source>
        <dbReference type="PROSITE-ProRule" id="PRU00076"/>
    </source>
</evidence>
<dbReference type="PROSITE" id="PS00650">
    <property type="entry name" value="G_PROTEIN_RECEP_F2_2"/>
    <property type="match status" value="1"/>
</dbReference>
<dbReference type="Pfam" id="PF07645">
    <property type="entry name" value="EGF_CA"/>
    <property type="match status" value="1"/>
</dbReference>
<evidence type="ECO:0000256" key="4">
    <source>
        <dbReference type="ARBA" id="ARBA00022692"/>
    </source>
</evidence>
<dbReference type="PROSITE" id="PS50026">
    <property type="entry name" value="EGF_3"/>
    <property type="match status" value="1"/>
</dbReference>
<dbReference type="InterPro" id="IPR049883">
    <property type="entry name" value="NOTCH1_EGF-like"/>
</dbReference>
<evidence type="ECO:0000256" key="1">
    <source>
        <dbReference type="ARBA" id="ARBA00004651"/>
    </source>
</evidence>
<evidence type="ECO:0000256" key="3">
    <source>
        <dbReference type="ARBA" id="ARBA00022536"/>
    </source>
</evidence>
<evidence type="ECO:0000259" key="13">
    <source>
        <dbReference type="PROSITE" id="PS50221"/>
    </source>
</evidence>
<dbReference type="SMART" id="SM00179">
    <property type="entry name" value="EGF_CA"/>
    <property type="match status" value="1"/>
</dbReference>
<evidence type="ECO:0000256" key="7">
    <source>
        <dbReference type="ARBA" id="ARBA00022989"/>
    </source>
</evidence>
<feature type="transmembrane region" description="Helical" evidence="11">
    <location>
        <begin position="539"/>
        <end position="560"/>
    </location>
</feature>
<dbReference type="InterPro" id="IPR017981">
    <property type="entry name" value="GPCR_2-like_7TM"/>
</dbReference>
<dbReference type="OMA" id="PYMNVDG"/>
<feature type="transmembrane region" description="Helical" evidence="11">
    <location>
        <begin position="416"/>
        <end position="434"/>
    </location>
</feature>
<dbReference type="PANTHER" id="PTHR12011:SF59">
    <property type="entry name" value="ADHESION G PROTEIN-COUPLED RECEPTOR L4"/>
    <property type="match status" value="1"/>
</dbReference>
<dbReference type="SMART" id="SM00181">
    <property type="entry name" value="EGF"/>
    <property type="match status" value="1"/>
</dbReference>
<dbReference type="PROSITE" id="PS01187">
    <property type="entry name" value="EGF_CA"/>
    <property type="match status" value="1"/>
</dbReference>
<evidence type="ECO:0000259" key="14">
    <source>
        <dbReference type="PROSITE" id="PS50261"/>
    </source>
</evidence>
<dbReference type="InterPro" id="IPR046338">
    <property type="entry name" value="GAIN_dom_sf"/>
</dbReference>
<keyword evidence="7 11" id="KW-1133">Transmembrane helix</keyword>
<feature type="domain" description="G-protein coupled receptors family 2 profile 2" evidence="14">
    <location>
        <begin position="455"/>
        <end position="561"/>
    </location>
</feature>
<dbReference type="EMBL" id="BEZZ01002230">
    <property type="protein sequence ID" value="GCC21435.1"/>
    <property type="molecule type" value="Genomic_DNA"/>
</dbReference>
<keyword evidence="16" id="KW-1185">Reference proteome</keyword>
<feature type="transmembrane region" description="Helical" evidence="11">
    <location>
        <begin position="463"/>
        <end position="487"/>
    </location>
</feature>
<dbReference type="InterPro" id="IPR018097">
    <property type="entry name" value="EGF_Ca-bd_CS"/>
</dbReference>
<organism evidence="15 16">
    <name type="scientific">Chiloscyllium punctatum</name>
    <name type="common">Brownbanded bambooshark</name>
    <name type="synonym">Hemiscyllium punctatum</name>
    <dbReference type="NCBI Taxonomy" id="137246"/>
    <lineage>
        <taxon>Eukaryota</taxon>
        <taxon>Metazoa</taxon>
        <taxon>Chordata</taxon>
        <taxon>Craniata</taxon>
        <taxon>Vertebrata</taxon>
        <taxon>Chondrichthyes</taxon>
        <taxon>Elasmobranchii</taxon>
        <taxon>Galeomorphii</taxon>
        <taxon>Galeoidea</taxon>
        <taxon>Orectolobiformes</taxon>
        <taxon>Hemiscylliidae</taxon>
        <taxon>Chiloscyllium</taxon>
    </lineage>
</organism>
<dbReference type="InterPro" id="IPR000152">
    <property type="entry name" value="EGF-type_Asp/Asn_hydroxyl_site"/>
</dbReference>
<keyword evidence="5" id="KW-0732">Signal</keyword>
<dbReference type="CDD" id="cd00054">
    <property type="entry name" value="EGF_CA"/>
    <property type="match status" value="1"/>
</dbReference>
<dbReference type="InterPro" id="IPR000742">
    <property type="entry name" value="EGF"/>
</dbReference>
<feature type="transmembrane region" description="Helical" evidence="11">
    <location>
        <begin position="513"/>
        <end position="533"/>
    </location>
</feature>
<keyword evidence="3 10" id="KW-0245">EGF-like domain</keyword>
<dbReference type="Pfam" id="PF01825">
    <property type="entry name" value="GPS"/>
    <property type="match status" value="1"/>
</dbReference>
<keyword evidence="9" id="KW-1015">Disulfide bond</keyword>
<dbReference type="Pfam" id="PF16489">
    <property type="entry name" value="GAIN"/>
    <property type="match status" value="1"/>
</dbReference>
<dbReference type="PANTHER" id="PTHR12011">
    <property type="entry name" value="ADHESION G-PROTEIN COUPLED RECEPTOR"/>
    <property type="match status" value="1"/>
</dbReference>
<dbReference type="GO" id="GO:0007166">
    <property type="term" value="P:cell surface receptor signaling pathway"/>
    <property type="evidence" value="ECO:0007669"/>
    <property type="project" value="InterPro"/>
</dbReference>
<evidence type="ECO:0000256" key="11">
    <source>
        <dbReference type="SAM" id="Phobius"/>
    </source>
</evidence>
<feature type="transmembrane region" description="Helical" evidence="11">
    <location>
        <begin position="384"/>
        <end position="404"/>
    </location>
</feature>
<evidence type="ECO:0000313" key="15">
    <source>
        <dbReference type="EMBL" id="GCC21435.1"/>
    </source>
</evidence>
<dbReference type="GO" id="GO:0005886">
    <property type="term" value="C:plasma membrane"/>
    <property type="evidence" value="ECO:0007669"/>
    <property type="project" value="UniProtKB-SubCell"/>
</dbReference>
<dbReference type="Proteomes" id="UP000287033">
    <property type="component" value="Unassembled WGS sequence"/>
</dbReference>
<sequence length="583" mass="65497">MTGNLSLADDDECQNATLTCGQNATCTNTHGSYYCTCVEGYESSQHKKEFTPNDGTTCQEIPETPCHLNNECLSGRINDTLHQISSIKEPRAVLEEIARNTTGGLSATEVLLYVEVLSRSIPTLSAINETIPDRREITNATMKALVKTVNNLLKPDEMAVWNEIGDKERRRSATKLLHAMETSALGISHNLKRTTELIFKESDVALKLYAFDLSRDKQLRPHANLNGNHISISQRKTEMASYNGTLTIIFLQYSSIGSLFRLSNSSQDGDHNGTAIRLNNVVNSPIVAAAIKANPPSLYLMDYVVFTLKHLEPLEKQKAVCVFWNYSTVSMEGEWATEGCKTLHFNATHTTCRCSHLTNFAVLMSSFQISDVLHNNILTRITQLGIIVSLICLSMCIFTFCFFSEIQSTRTTIHKNLCFSLFIAELLFLTGINMNSNKCREEIWSCTSHFTDTDCWLSTENNFIWSFIGPACLIILVNLLAFGVIIYKVFRHTSMLKPEVSCYENIRSCARGAMALLFLLGATWTFGVLHIIMGSMVTAYLFTISNAFQGMFIFIFLCILSKKIQKEYYRLFKNVPCCFGCLR</sequence>
<dbReference type="SMART" id="SM00303">
    <property type="entry name" value="GPS"/>
    <property type="match status" value="1"/>
</dbReference>
<comment type="subcellular location">
    <subcellularLocation>
        <location evidence="1">Cell membrane</location>
        <topology evidence="1">Multi-pass membrane protein</topology>
    </subcellularLocation>
</comment>
<dbReference type="GO" id="GO:0007189">
    <property type="term" value="P:adenylate cyclase-activating G protein-coupled receptor signaling pathway"/>
    <property type="evidence" value="ECO:0007669"/>
    <property type="project" value="TreeGrafter"/>
</dbReference>
<evidence type="ECO:0000313" key="16">
    <source>
        <dbReference type="Proteomes" id="UP000287033"/>
    </source>
</evidence>
<keyword evidence="2" id="KW-1003">Cell membrane</keyword>
<dbReference type="OrthoDB" id="8191206at2759"/>